<dbReference type="AlphaFoldDB" id="A0A1X7TVW8"/>
<evidence type="ECO:0008006" key="2">
    <source>
        <dbReference type="Google" id="ProtNLM"/>
    </source>
</evidence>
<evidence type="ECO:0000313" key="1">
    <source>
        <dbReference type="EnsemblMetazoa" id="Aqu2.1.19063_001"/>
    </source>
</evidence>
<dbReference type="OrthoDB" id="2016582at2759"/>
<proteinExistence type="predicted"/>
<organism evidence="1">
    <name type="scientific">Amphimedon queenslandica</name>
    <name type="common">Sponge</name>
    <dbReference type="NCBI Taxonomy" id="400682"/>
    <lineage>
        <taxon>Eukaryota</taxon>
        <taxon>Metazoa</taxon>
        <taxon>Porifera</taxon>
        <taxon>Demospongiae</taxon>
        <taxon>Heteroscleromorpha</taxon>
        <taxon>Haplosclerida</taxon>
        <taxon>Niphatidae</taxon>
        <taxon>Amphimedon</taxon>
    </lineage>
</organism>
<sequence length="598" mass="64283">MRAAFVSLVMNGETPAEIRHLFFGARLTAISKEGGGVCPIAVGCTLRHSVAKITSGSVIGEISAFLAPRQLGYGVKGGAESAVHASRWYLKSLHPSQDNLKLDFQNAFNSICRDRMLHSNYPLPSTLLFIHATQPHLPFSGREGFLNVGLSLNSRKSEVICENREVHDHLLPSLPNSLYIDPSNATLLGSPLGDVACVSAALRAKVASLSVMGERLRSFSAHDSILLLRYSFAIPKLLYLLQTAPCFLSSTIREYDSSLCSIVSGISNASLSVSDHIWLQASLPVRSGGLGFRCVVQLAPSAFLASAAVSFPVFCAILGAFKAPLIPFQEVALEKWSTTLVDVFPPSGDNAKLQRAWDFPHVAATFTSLCDGAPDPASRDCLMAVSSPHSGLWLNALPLSSLGLRMDDCTIRIAVGLHLGLPLCHPHSCSHCGGHVNMFATHGLSCRRSEGVPFRLEPSGLNRCDGKRPDGVTMVPWSSGKSLVWDATCPDTLDPSYERVAVCSRGAVAQASEKCAKYKSLDCSYSFTPVAIETLGAIGPKSLSFLKKLGSRIREQTGEVSSFSYLLQRLSVAVQRANAISVMGTLPKLSYPDTFFLS</sequence>
<protein>
    <recommendedName>
        <fullName evidence="2">Reverse transcriptase domain-containing protein</fullName>
    </recommendedName>
</protein>
<accession>A0A1X7TVW8</accession>
<reference evidence="1" key="1">
    <citation type="submission" date="2017-05" db="UniProtKB">
        <authorList>
            <consortium name="EnsemblMetazoa"/>
        </authorList>
    </citation>
    <scope>IDENTIFICATION</scope>
</reference>
<dbReference type="InParanoid" id="A0A1X7TVW8"/>
<dbReference type="PANTHER" id="PTHR48462">
    <property type="entry name" value="PROTEIN, PUTATIVE-RELATED"/>
    <property type="match status" value="1"/>
</dbReference>
<dbReference type="EnsemblMetazoa" id="Aqu2.1.19063_001">
    <property type="protein sequence ID" value="Aqu2.1.19063_001"/>
    <property type="gene ID" value="Aqu2.1.19063"/>
</dbReference>
<dbReference type="PANTHER" id="PTHR48462:SF1">
    <property type="entry name" value="PROTEIN, PUTATIVE-RELATED"/>
    <property type="match status" value="1"/>
</dbReference>
<name>A0A1X7TVW8_AMPQE</name>